<dbReference type="GO" id="GO:0000976">
    <property type="term" value="F:transcription cis-regulatory region binding"/>
    <property type="evidence" value="ECO:0007669"/>
    <property type="project" value="TreeGrafter"/>
</dbReference>
<dbReference type="InterPro" id="IPR001647">
    <property type="entry name" value="HTH_TetR"/>
</dbReference>
<evidence type="ECO:0000259" key="3">
    <source>
        <dbReference type="PROSITE" id="PS50977"/>
    </source>
</evidence>
<organism evidence="4 5">
    <name type="scientific">Mycobacterium gordonae</name>
    <dbReference type="NCBI Taxonomy" id="1778"/>
    <lineage>
        <taxon>Bacteria</taxon>
        <taxon>Bacillati</taxon>
        <taxon>Actinomycetota</taxon>
        <taxon>Actinomycetes</taxon>
        <taxon>Mycobacteriales</taxon>
        <taxon>Mycobacteriaceae</taxon>
        <taxon>Mycobacterium</taxon>
    </lineage>
</organism>
<gene>
    <name evidence="4" type="ORF">A9W98_31250</name>
</gene>
<dbReference type="InterPro" id="IPR050109">
    <property type="entry name" value="HTH-type_TetR-like_transc_reg"/>
</dbReference>
<evidence type="ECO:0000313" key="5">
    <source>
        <dbReference type="Proteomes" id="UP000093757"/>
    </source>
</evidence>
<comment type="caution">
    <text evidence="4">The sequence shown here is derived from an EMBL/GenBank/DDBJ whole genome shotgun (WGS) entry which is preliminary data.</text>
</comment>
<feature type="DNA-binding region" description="H-T-H motif" evidence="2">
    <location>
        <begin position="32"/>
        <end position="51"/>
    </location>
</feature>
<dbReference type="OrthoDB" id="3682047at2"/>
<dbReference type="EMBL" id="MAEM01000462">
    <property type="protein sequence ID" value="OBR99247.1"/>
    <property type="molecule type" value="Genomic_DNA"/>
</dbReference>
<reference evidence="4 5" key="1">
    <citation type="submission" date="2016-06" db="EMBL/GenBank/DDBJ databases">
        <authorList>
            <person name="Kjaerup R.B."/>
            <person name="Dalgaard T.S."/>
            <person name="Juul-Madsen H.R."/>
        </authorList>
    </citation>
    <scope>NUCLEOTIDE SEQUENCE [LARGE SCALE GENOMIC DNA]</scope>
    <source>
        <strain evidence="4 5">1245752.6</strain>
    </source>
</reference>
<evidence type="ECO:0000313" key="4">
    <source>
        <dbReference type="EMBL" id="OBR99247.1"/>
    </source>
</evidence>
<proteinExistence type="predicted"/>
<name>A0A1A6BA99_MYCGO</name>
<dbReference type="Pfam" id="PF00440">
    <property type="entry name" value="TetR_N"/>
    <property type="match status" value="1"/>
</dbReference>
<sequence length="237" mass="25338">MDGLPEQHSAKAARLLAAAGELLIGRGARGFSVADVAERAHVGKGTVYLYWPTKEDLLIGLIGRGFLGLLNDLIHQLEADPDLARPSRFCPTMLQIATSQPLLAALQRHDQQLLGILTDHPRTVALHDALGPSSVVNAVLPIWRRNRLARDDWETSNQAFALHALITGIAFSMIGPAVAPAPPDDPMGVLSAAVTALLGPERANQKEIRASATDIIGFLRDGQAAALELIDPPKARD</sequence>
<dbReference type="InterPro" id="IPR009057">
    <property type="entry name" value="Homeodomain-like_sf"/>
</dbReference>
<accession>A0A1A6BA99</accession>
<dbReference type="PANTHER" id="PTHR30055">
    <property type="entry name" value="HTH-TYPE TRANSCRIPTIONAL REGULATOR RUTR"/>
    <property type="match status" value="1"/>
</dbReference>
<dbReference type="GO" id="GO:0003700">
    <property type="term" value="F:DNA-binding transcription factor activity"/>
    <property type="evidence" value="ECO:0007669"/>
    <property type="project" value="TreeGrafter"/>
</dbReference>
<dbReference type="SUPFAM" id="SSF46689">
    <property type="entry name" value="Homeodomain-like"/>
    <property type="match status" value="1"/>
</dbReference>
<feature type="domain" description="HTH tetR-type" evidence="3">
    <location>
        <begin position="9"/>
        <end position="69"/>
    </location>
</feature>
<dbReference type="PANTHER" id="PTHR30055:SF226">
    <property type="entry name" value="HTH-TYPE TRANSCRIPTIONAL REGULATOR PKSA"/>
    <property type="match status" value="1"/>
</dbReference>
<dbReference type="PRINTS" id="PR00455">
    <property type="entry name" value="HTHTETR"/>
</dbReference>
<dbReference type="AlphaFoldDB" id="A0A1A6BA99"/>
<dbReference type="Proteomes" id="UP000093757">
    <property type="component" value="Unassembled WGS sequence"/>
</dbReference>
<evidence type="ECO:0000256" key="1">
    <source>
        <dbReference type="ARBA" id="ARBA00023125"/>
    </source>
</evidence>
<evidence type="ECO:0000256" key="2">
    <source>
        <dbReference type="PROSITE-ProRule" id="PRU00335"/>
    </source>
</evidence>
<keyword evidence="1 2" id="KW-0238">DNA-binding</keyword>
<dbReference type="Gene3D" id="1.10.357.10">
    <property type="entry name" value="Tetracycline Repressor, domain 2"/>
    <property type="match status" value="1"/>
</dbReference>
<dbReference type="PROSITE" id="PS50977">
    <property type="entry name" value="HTH_TETR_2"/>
    <property type="match status" value="1"/>
</dbReference>
<protein>
    <submittedName>
        <fullName evidence="4">TetR family transcriptional regulator</fullName>
    </submittedName>
</protein>